<sequence length="364" mass="40091">MDGSIYTEQDVSSLAEPVQFMVTARSVPDTRIWETTVKLALAGGTLPPPTAQIAWEDAQQPSVILFPAHRGTSSGGLRRQRRDWVIPPINVPENSRGPFPQMLVSIRSDQDREIQIRYSITGVGADQPPNEVFRIDPVAGKMFVTKPLDREERSSYHLRAHAVDMNGNKVENPIDLYIYVIDMNDNRPEFKNQVYNGSVDEGSKPGSYVMKMTANDADDDTTANGMVRYRILSQTPLSPIPNMFTINSETGDIVTVAAGLDREKVSQYTIIVQATDMEGNLNFGLSNTATAIISVTDVNDNPREPVVSASSLKQHQSRGVPEPHAAFQSARSRREAASDLRPSPALRLLAPRRCLGCLLHLGVP</sequence>
<dbReference type="GO" id="GO:0016339">
    <property type="term" value="P:calcium-dependent cell-cell adhesion via plasma membrane cell adhesion molecules"/>
    <property type="evidence" value="ECO:0007669"/>
    <property type="project" value="TreeGrafter"/>
</dbReference>
<evidence type="ECO:0000256" key="5">
    <source>
        <dbReference type="ARBA" id="ARBA00022737"/>
    </source>
</evidence>
<dbReference type="GO" id="GO:0007156">
    <property type="term" value="P:homophilic cell adhesion via plasma membrane adhesion molecules"/>
    <property type="evidence" value="ECO:0007669"/>
    <property type="project" value="InterPro"/>
</dbReference>
<keyword evidence="5" id="KW-0677">Repeat</keyword>
<gene>
    <name evidence="14" type="ORF">ANANG_G00223400</name>
</gene>
<dbReference type="FunFam" id="2.60.40.60:FF:000011">
    <property type="entry name" value="Cadherin 1"/>
    <property type="match status" value="1"/>
</dbReference>
<keyword evidence="4" id="KW-0479">Metal-binding</keyword>
<keyword evidence="2" id="KW-1003">Cell membrane</keyword>
<dbReference type="InterPro" id="IPR015919">
    <property type="entry name" value="Cadherin-like_sf"/>
</dbReference>
<evidence type="ECO:0000256" key="7">
    <source>
        <dbReference type="ARBA" id="ARBA00022889"/>
    </source>
</evidence>
<evidence type="ECO:0000259" key="13">
    <source>
        <dbReference type="PROSITE" id="PS50268"/>
    </source>
</evidence>
<dbReference type="InterPro" id="IPR002126">
    <property type="entry name" value="Cadherin-like_dom"/>
</dbReference>
<dbReference type="GO" id="GO:0005912">
    <property type="term" value="C:adherens junction"/>
    <property type="evidence" value="ECO:0007669"/>
    <property type="project" value="TreeGrafter"/>
</dbReference>
<organism evidence="14 15">
    <name type="scientific">Anguilla anguilla</name>
    <name type="common">European freshwater eel</name>
    <name type="synonym">Muraena anguilla</name>
    <dbReference type="NCBI Taxonomy" id="7936"/>
    <lineage>
        <taxon>Eukaryota</taxon>
        <taxon>Metazoa</taxon>
        <taxon>Chordata</taxon>
        <taxon>Craniata</taxon>
        <taxon>Vertebrata</taxon>
        <taxon>Euteleostomi</taxon>
        <taxon>Actinopterygii</taxon>
        <taxon>Neopterygii</taxon>
        <taxon>Teleostei</taxon>
        <taxon>Anguilliformes</taxon>
        <taxon>Anguillidae</taxon>
        <taxon>Anguilla</taxon>
    </lineage>
</organism>
<keyword evidence="3" id="KW-0812">Transmembrane</keyword>
<dbReference type="EMBL" id="JAFIRN010000012">
    <property type="protein sequence ID" value="KAG5838408.1"/>
    <property type="molecule type" value="Genomic_DNA"/>
</dbReference>
<dbReference type="GO" id="GO:0030010">
    <property type="term" value="P:establishment of cell polarity"/>
    <property type="evidence" value="ECO:0007669"/>
    <property type="project" value="UniProtKB-ARBA"/>
</dbReference>
<dbReference type="GO" id="GO:0000902">
    <property type="term" value="P:cell morphogenesis"/>
    <property type="evidence" value="ECO:0007669"/>
    <property type="project" value="TreeGrafter"/>
</dbReference>
<keyword evidence="15" id="KW-1185">Reference proteome</keyword>
<evidence type="ECO:0000256" key="6">
    <source>
        <dbReference type="ARBA" id="ARBA00022837"/>
    </source>
</evidence>
<dbReference type="Proteomes" id="UP001044222">
    <property type="component" value="Chromosome 12"/>
</dbReference>
<dbReference type="GO" id="GO:0045296">
    <property type="term" value="F:cadherin binding"/>
    <property type="evidence" value="ECO:0007669"/>
    <property type="project" value="TreeGrafter"/>
</dbReference>
<dbReference type="PROSITE" id="PS50268">
    <property type="entry name" value="CADHERIN_2"/>
    <property type="match status" value="2"/>
</dbReference>
<keyword evidence="9" id="KW-0325">Glycoprotein</keyword>
<dbReference type="FunFam" id="2.60.40.60:FF:000022">
    <property type="entry name" value="Cadherin 2"/>
    <property type="match status" value="1"/>
</dbReference>
<dbReference type="GO" id="GO:0007398">
    <property type="term" value="P:ectoderm development"/>
    <property type="evidence" value="ECO:0007669"/>
    <property type="project" value="UniProtKB-ARBA"/>
</dbReference>
<evidence type="ECO:0000313" key="14">
    <source>
        <dbReference type="EMBL" id="KAG5838408.1"/>
    </source>
</evidence>
<dbReference type="GO" id="GO:0007043">
    <property type="term" value="P:cell-cell junction assembly"/>
    <property type="evidence" value="ECO:0007669"/>
    <property type="project" value="TreeGrafter"/>
</dbReference>
<dbReference type="PANTHER" id="PTHR24027">
    <property type="entry name" value="CADHERIN-23"/>
    <property type="match status" value="1"/>
</dbReference>
<feature type="region of interest" description="Disordered" evidence="12">
    <location>
        <begin position="304"/>
        <end position="341"/>
    </location>
</feature>
<evidence type="ECO:0000256" key="11">
    <source>
        <dbReference type="PROSITE-ProRule" id="PRU00043"/>
    </source>
</evidence>
<dbReference type="GO" id="GO:0007498">
    <property type="term" value="P:mesoderm development"/>
    <property type="evidence" value="ECO:0007669"/>
    <property type="project" value="UniProtKB-ARBA"/>
</dbReference>
<evidence type="ECO:0000256" key="1">
    <source>
        <dbReference type="ARBA" id="ARBA00004251"/>
    </source>
</evidence>
<name>A0A9D3RPS2_ANGAN</name>
<proteinExistence type="predicted"/>
<dbReference type="PRINTS" id="PR00205">
    <property type="entry name" value="CADHERIN"/>
</dbReference>
<dbReference type="GO" id="GO:0005509">
    <property type="term" value="F:calcium ion binding"/>
    <property type="evidence" value="ECO:0007669"/>
    <property type="project" value="UniProtKB-UniRule"/>
</dbReference>
<dbReference type="InterPro" id="IPR020894">
    <property type="entry name" value="Cadherin_CS"/>
</dbReference>
<evidence type="ECO:0000313" key="15">
    <source>
        <dbReference type="Proteomes" id="UP001044222"/>
    </source>
</evidence>
<dbReference type="Gene3D" id="2.60.40.60">
    <property type="entry name" value="Cadherins"/>
    <property type="match status" value="2"/>
</dbReference>
<evidence type="ECO:0000256" key="4">
    <source>
        <dbReference type="ARBA" id="ARBA00022723"/>
    </source>
</evidence>
<feature type="domain" description="Cadherin" evidence="13">
    <location>
        <begin position="83"/>
        <end position="190"/>
    </location>
</feature>
<keyword evidence="6 11" id="KW-0106">Calcium</keyword>
<dbReference type="GO" id="GO:0016342">
    <property type="term" value="C:catenin complex"/>
    <property type="evidence" value="ECO:0007669"/>
    <property type="project" value="TreeGrafter"/>
</dbReference>
<dbReference type="Pfam" id="PF00028">
    <property type="entry name" value="Cadherin"/>
    <property type="match status" value="2"/>
</dbReference>
<dbReference type="SMART" id="SM00112">
    <property type="entry name" value="CA"/>
    <property type="match status" value="2"/>
</dbReference>
<reference evidence="14" key="1">
    <citation type="submission" date="2021-01" db="EMBL/GenBank/DDBJ databases">
        <title>A chromosome-scale assembly of European eel, Anguilla anguilla.</title>
        <authorList>
            <person name="Henkel C."/>
            <person name="Jong-Raadsen S.A."/>
            <person name="Dufour S."/>
            <person name="Weltzien F.-A."/>
            <person name="Palstra A.P."/>
            <person name="Pelster B."/>
            <person name="Spaink H.P."/>
            <person name="Van Den Thillart G.E."/>
            <person name="Jansen H."/>
            <person name="Zahm M."/>
            <person name="Klopp C."/>
            <person name="Cedric C."/>
            <person name="Louis A."/>
            <person name="Berthelot C."/>
            <person name="Parey E."/>
            <person name="Roest Crollius H."/>
            <person name="Montfort J."/>
            <person name="Robinson-Rechavi M."/>
            <person name="Bucao C."/>
            <person name="Bouchez O."/>
            <person name="Gislard M."/>
            <person name="Lluch J."/>
            <person name="Milhes M."/>
            <person name="Lampietro C."/>
            <person name="Lopez Roques C."/>
            <person name="Donnadieu C."/>
            <person name="Braasch I."/>
            <person name="Desvignes T."/>
            <person name="Postlethwait J."/>
            <person name="Bobe J."/>
            <person name="Guiguen Y."/>
            <person name="Dirks R."/>
        </authorList>
    </citation>
    <scope>NUCLEOTIDE SEQUENCE</scope>
    <source>
        <strain evidence="14">Tag_6206</strain>
        <tissue evidence="14">Liver</tissue>
    </source>
</reference>
<comment type="caution">
    <text evidence="14">The sequence shown here is derived from an EMBL/GenBank/DDBJ whole genome shotgun (WGS) entry which is preliminary data.</text>
</comment>
<feature type="domain" description="Cadherin" evidence="13">
    <location>
        <begin position="191"/>
        <end position="307"/>
    </location>
</feature>
<evidence type="ECO:0000256" key="12">
    <source>
        <dbReference type="SAM" id="MobiDB-lite"/>
    </source>
</evidence>
<dbReference type="GO" id="GO:0008013">
    <property type="term" value="F:beta-catenin binding"/>
    <property type="evidence" value="ECO:0007669"/>
    <property type="project" value="TreeGrafter"/>
</dbReference>
<evidence type="ECO:0000256" key="2">
    <source>
        <dbReference type="ARBA" id="ARBA00022475"/>
    </source>
</evidence>
<dbReference type="GO" id="GO:0044331">
    <property type="term" value="P:cell-cell adhesion mediated by cadherin"/>
    <property type="evidence" value="ECO:0007669"/>
    <property type="project" value="TreeGrafter"/>
</dbReference>
<dbReference type="PROSITE" id="PS00232">
    <property type="entry name" value="CADHERIN_1"/>
    <property type="match status" value="1"/>
</dbReference>
<keyword evidence="8" id="KW-0472">Membrane</keyword>
<dbReference type="PANTHER" id="PTHR24027:SF81">
    <property type="entry name" value="CADHERIN-4"/>
    <property type="match status" value="1"/>
</dbReference>
<dbReference type="GO" id="GO:0001764">
    <property type="term" value="P:neuron migration"/>
    <property type="evidence" value="ECO:0007669"/>
    <property type="project" value="UniProtKB-ARBA"/>
</dbReference>
<dbReference type="AlphaFoldDB" id="A0A9D3RPS2"/>
<accession>A0A9D3RPS2</accession>
<dbReference type="CDD" id="cd11304">
    <property type="entry name" value="Cadherin_repeat"/>
    <property type="match status" value="1"/>
</dbReference>
<protein>
    <recommendedName>
        <fullName evidence="10">Cadherin-4</fullName>
    </recommendedName>
</protein>
<dbReference type="GO" id="GO:0034332">
    <property type="term" value="P:adherens junction organization"/>
    <property type="evidence" value="ECO:0007669"/>
    <property type="project" value="UniProtKB-ARBA"/>
</dbReference>
<comment type="subcellular location">
    <subcellularLocation>
        <location evidence="1">Cell membrane</location>
        <topology evidence="1">Single-pass type I membrane protein</topology>
    </subcellularLocation>
</comment>
<evidence type="ECO:0000256" key="8">
    <source>
        <dbReference type="ARBA" id="ARBA00023136"/>
    </source>
</evidence>
<dbReference type="SUPFAM" id="SSF49313">
    <property type="entry name" value="Cadherin-like"/>
    <property type="match status" value="3"/>
</dbReference>
<dbReference type="InterPro" id="IPR039808">
    <property type="entry name" value="Cadherin"/>
</dbReference>
<dbReference type="GO" id="GO:0001841">
    <property type="term" value="P:neural tube formation"/>
    <property type="evidence" value="ECO:0007669"/>
    <property type="project" value="UniProtKB-ARBA"/>
</dbReference>
<dbReference type="GO" id="GO:0042074">
    <property type="term" value="P:cell migration involved in gastrulation"/>
    <property type="evidence" value="ECO:0007669"/>
    <property type="project" value="UniProtKB-ARBA"/>
</dbReference>
<evidence type="ECO:0000256" key="10">
    <source>
        <dbReference type="ARBA" id="ARBA00041040"/>
    </source>
</evidence>
<keyword evidence="7" id="KW-0130">Cell adhesion</keyword>
<evidence type="ECO:0000256" key="3">
    <source>
        <dbReference type="ARBA" id="ARBA00022692"/>
    </source>
</evidence>
<evidence type="ECO:0000256" key="9">
    <source>
        <dbReference type="ARBA" id="ARBA00023180"/>
    </source>
</evidence>